<evidence type="ECO:0000313" key="11">
    <source>
        <dbReference type="Proteomes" id="UP000094291"/>
    </source>
</evidence>
<evidence type="ECO:0000259" key="9">
    <source>
        <dbReference type="Pfam" id="PF12804"/>
    </source>
</evidence>
<dbReference type="GO" id="GO:0005525">
    <property type="term" value="F:GTP binding"/>
    <property type="evidence" value="ECO:0007669"/>
    <property type="project" value="UniProtKB-UniRule"/>
</dbReference>
<dbReference type="GO" id="GO:0005737">
    <property type="term" value="C:cytoplasm"/>
    <property type="evidence" value="ECO:0007669"/>
    <property type="project" value="UniProtKB-SubCell"/>
</dbReference>
<dbReference type="SUPFAM" id="SSF53448">
    <property type="entry name" value="Nucleotide-diphospho-sugar transferases"/>
    <property type="match status" value="1"/>
</dbReference>
<dbReference type="Pfam" id="PF12804">
    <property type="entry name" value="NTP_transf_3"/>
    <property type="match status" value="1"/>
</dbReference>
<comment type="caution">
    <text evidence="10">The sequence shown here is derived from an EMBL/GenBank/DDBJ whole genome shotgun (WGS) entry which is preliminary data.</text>
</comment>
<dbReference type="InterPro" id="IPR025877">
    <property type="entry name" value="MobA-like_NTP_Trfase"/>
</dbReference>
<evidence type="ECO:0000256" key="3">
    <source>
        <dbReference type="ARBA" id="ARBA00022723"/>
    </source>
</evidence>
<gene>
    <name evidence="8" type="primary">mobA</name>
    <name evidence="10" type="ORF">BFW38_13080</name>
</gene>
<feature type="binding site" evidence="8">
    <location>
        <position position="82"/>
    </location>
    <ligand>
        <name>GTP</name>
        <dbReference type="ChEBI" id="CHEBI:37565"/>
    </ligand>
</feature>
<keyword evidence="5 8" id="KW-0460">Magnesium</keyword>
<comment type="function">
    <text evidence="8">Transfers a GMP moiety from GTP to Mo-molybdopterin (Mo-MPT) cofactor (Moco or molybdenum cofactor) to form Mo-molybdopterin guanine dinucleotide (Mo-MGD) cofactor.</text>
</comment>
<protein>
    <recommendedName>
        <fullName evidence="8">Molybdenum cofactor guanylyltransferase</fullName>
        <shortName evidence="8">MoCo guanylyltransferase</shortName>
        <ecNumber evidence="8">2.7.7.77</ecNumber>
    </recommendedName>
    <alternativeName>
        <fullName evidence="8">GTP:molybdopterin guanylyltransferase</fullName>
    </alternativeName>
    <alternativeName>
        <fullName evidence="8">Mo-MPT guanylyltransferase</fullName>
    </alternativeName>
    <alternativeName>
        <fullName evidence="8">Molybdopterin guanylyltransferase</fullName>
    </alternativeName>
    <alternativeName>
        <fullName evidence="8">Molybdopterin-guanine dinucleotide synthase</fullName>
        <shortName evidence="8">MGD synthase</shortName>
    </alternativeName>
</protein>
<evidence type="ECO:0000256" key="2">
    <source>
        <dbReference type="ARBA" id="ARBA00022679"/>
    </source>
</evidence>
<dbReference type="Proteomes" id="UP000094291">
    <property type="component" value="Unassembled WGS sequence"/>
</dbReference>
<dbReference type="PANTHER" id="PTHR19136">
    <property type="entry name" value="MOLYBDENUM COFACTOR GUANYLYLTRANSFERASE"/>
    <property type="match status" value="1"/>
</dbReference>
<evidence type="ECO:0000256" key="6">
    <source>
        <dbReference type="ARBA" id="ARBA00023134"/>
    </source>
</evidence>
<feature type="domain" description="MobA-like NTP transferase" evidence="9">
    <location>
        <begin position="20"/>
        <end position="170"/>
    </location>
</feature>
<evidence type="ECO:0000256" key="4">
    <source>
        <dbReference type="ARBA" id="ARBA00022741"/>
    </source>
</evidence>
<evidence type="ECO:0000256" key="5">
    <source>
        <dbReference type="ARBA" id="ARBA00022842"/>
    </source>
</evidence>
<comment type="domain">
    <text evidence="8">The N-terminal domain determines nucleotide recognition and specific binding, while the C-terminal domain determines the specific binding to the target protein.</text>
</comment>
<feature type="binding site" evidence="8">
    <location>
        <position position="112"/>
    </location>
    <ligand>
        <name>Mg(2+)</name>
        <dbReference type="ChEBI" id="CHEBI:18420"/>
    </ligand>
</feature>
<dbReference type="InterPro" id="IPR029044">
    <property type="entry name" value="Nucleotide-diphossugar_trans"/>
</dbReference>
<accession>A0A1E2VEN3</accession>
<dbReference type="GO" id="GO:1902758">
    <property type="term" value="P:bis(molybdopterin guanine dinucleotide)molybdenum biosynthetic process"/>
    <property type="evidence" value="ECO:0007669"/>
    <property type="project" value="TreeGrafter"/>
</dbReference>
<keyword evidence="2 8" id="KW-0808">Transferase</keyword>
<dbReference type="Gene3D" id="3.90.550.10">
    <property type="entry name" value="Spore Coat Polysaccharide Biosynthesis Protein SpsA, Chain A"/>
    <property type="match status" value="1"/>
</dbReference>
<dbReference type="STRING" id="197479.BFW38_13080"/>
<dbReference type="AlphaFoldDB" id="A0A1E2VEN3"/>
<evidence type="ECO:0000256" key="1">
    <source>
        <dbReference type="ARBA" id="ARBA00022490"/>
    </source>
</evidence>
<evidence type="ECO:0000313" key="10">
    <source>
        <dbReference type="EMBL" id="ODC05448.1"/>
    </source>
</evidence>
<comment type="catalytic activity">
    <reaction evidence="8">
        <text>Mo-molybdopterin + GTP + H(+) = Mo-molybdopterin guanine dinucleotide + diphosphate</text>
        <dbReference type="Rhea" id="RHEA:34243"/>
        <dbReference type="ChEBI" id="CHEBI:15378"/>
        <dbReference type="ChEBI" id="CHEBI:33019"/>
        <dbReference type="ChEBI" id="CHEBI:37565"/>
        <dbReference type="ChEBI" id="CHEBI:71302"/>
        <dbReference type="ChEBI" id="CHEBI:71310"/>
        <dbReference type="EC" id="2.7.7.77"/>
    </reaction>
</comment>
<dbReference type="GO" id="GO:0061603">
    <property type="term" value="F:molybdenum cofactor guanylyltransferase activity"/>
    <property type="evidence" value="ECO:0007669"/>
    <property type="project" value="UniProtKB-EC"/>
</dbReference>
<reference evidence="10 11" key="1">
    <citation type="submission" date="2016-08" db="EMBL/GenBank/DDBJ databases">
        <authorList>
            <person name="Seilhamer J.J."/>
        </authorList>
    </citation>
    <scope>NUCLEOTIDE SEQUENCE [LARGE SCALE GENOMIC DNA]</scope>
    <source>
        <strain evidence="10 11">PH27A</strain>
    </source>
</reference>
<dbReference type="PANTHER" id="PTHR19136:SF81">
    <property type="entry name" value="MOLYBDENUM COFACTOR GUANYLYLTRANSFERASE"/>
    <property type="match status" value="1"/>
</dbReference>
<comment type="subunit">
    <text evidence="8">Monomer.</text>
</comment>
<dbReference type="InterPro" id="IPR013482">
    <property type="entry name" value="Molybde_CF_guanTrfase"/>
</dbReference>
<evidence type="ECO:0000256" key="7">
    <source>
        <dbReference type="ARBA" id="ARBA00023150"/>
    </source>
</evidence>
<organism evidence="10 11">
    <name type="scientific">Terasakiispira papahanaumokuakeensis</name>
    <dbReference type="NCBI Taxonomy" id="197479"/>
    <lineage>
        <taxon>Bacteria</taxon>
        <taxon>Pseudomonadati</taxon>
        <taxon>Pseudomonadota</taxon>
        <taxon>Gammaproteobacteria</taxon>
        <taxon>Oceanospirillales</taxon>
        <taxon>Terasakiispira</taxon>
    </lineage>
</organism>
<dbReference type="GO" id="GO:0046872">
    <property type="term" value="F:metal ion binding"/>
    <property type="evidence" value="ECO:0007669"/>
    <property type="project" value="UniProtKB-KW"/>
</dbReference>
<feature type="binding site" evidence="8">
    <location>
        <position position="36"/>
    </location>
    <ligand>
        <name>GTP</name>
        <dbReference type="ChEBI" id="CHEBI:37565"/>
    </ligand>
</feature>
<keyword evidence="3 8" id="KW-0479">Metal-binding</keyword>
<comment type="similarity">
    <text evidence="8">Belongs to the MobA family.</text>
</comment>
<keyword evidence="6 8" id="KW-0342">GTP-binding</keyword>
<comment type="cofactor">
    <cofactor evidence="8">
        <name>Mg(2+)</name>
        <dbReference type="ChEBI" id="CHEBI:18420"/>
    </cofactor>
</comment>
<comment type="subcellular location">
    <subcellularLocation>
        <location evidence="8">Cytoplasm</location>
    </subcellularLocation>
</comment>
<feature type="binding site" evidence="8">
    <location>
        <position position="112"/>
    </location>
    <ligand>
        <name>GTP</name>
        <dbReference type="ChEBI" id="CHEBI:37565"/>
    </ligand>
</feature>
<dbReference type="CDD" id="cd02503">
    <property type="entry name" value="MobA"/>
    <property type="match status" value="1"/>
</dbReference>
<keyword evidence="7 8" id="KW-0501">Molybdenum cofactor biosynthesis</keyword>
<sequence length="203" mass="22446">MSSKETTANKTFLPIPSLTGVVLAGGQGRRMGGEDKGWVMFQGQPLIDHVLQCLAPQVDHLMINANRSVERYQALDIPVITDLDSGFQGPLMGMATALHYAQTDWVLCVPCDTPQLPPDLAQRLWHAAQSAQAPIAVAHDGERLQPAVVLLQRALLASLQCFLAEGGRKVDRWFSLYHYVAVTFPARHFINLNYPEDLARFDV</sequence>
<feature type="binding site" evidence="8">
    <location>
        <position position="64"/>
    </location>
    <ligand>
        <name>GTP</name>
        <dbReference type="ChEBI" id="CHEBI:37565"/>
    </ligand>
</feature>
<evidence type="ECO:0000256" key="8">
    <source>
        <dbReference type="HAMAP-Rule" id="MF_00316"/>
    </source>
</evidence>
<dbReference type="EC" id="2.7.7.77" evidence="8"/>
<feature type="binding site" evidence="8">
    <location>
        <begin position="23"/>
        <end position="25"/>
    </location>
    <ligand>
        <name>GTP</name>
        <dbReference type="ChEBI" id="CHEBI:37565"/>
    </ligand>
</feature>
<proteinExistence type="inferred from homology"/>
<keyword evidence="1 8" id="KW-0963">Cytoplasm</keyword>
<keyword evidence="4 8" id="KW-0547">Nucleotide-binding</keyword>
<keyword evidence="11" id="KW-1185">Reference proteome</keyword>
<name>A0A1E2VEN3_9GAMM</name>
<dbReference type="NCBIfam" id="TIGR02665">
    <property type="entry name" value="molyb_mobA"/>
    <property type="match status" value="1"/>
</dbReference>
<dbReference type="HAMAP" id="MF_00316">
    <property type="entry name" value="MobA"/>
    <property type="match status" value="1"/>
</dbReference>
<dbReference type="EMBL" id="MDTQ01000001">
    <property type="protein sequence ID" value="ODC05448.1"/>
    <property type="molecule type" value="Genomic_DNA"/>
</dbReference>